<keyword evidence="2 3" id="KW-0808">Transferase</keyword>
<evidence type="ECO:0000256" key="3">
    <source>
        <dbReference type="RuleBase" id="RU369093"/>
    </source>
</evidence>
<organism evidence="5 6">
    <name type="scientific">Dendrobium catenatum</name>
    <dbReference type="NCBI Taxonomy" id="906689"/>
    <lineage>
        <taxon>Eukaryota</taxon>
        <taxon>Viridiplantae</taxon>
        <taxon>Streptophyta</taxon>
        <taxon>Embryophyta</taxon>
        <taxon>Tracheophyta</taxon>
        <taxon>Spermatophyta</taxon>
        <taxon>Magnoliopsida</taxon>
        <taxon>Liliopsida</taxon>
        <taxon>Asparagales</taxon>
        <taxon>Orchidaceae</taxon>
        <taxon>Epidendroideae</taxon>
        <taxon>Malaxideae</taxon>
        <taxon>Dendrobiinae</taxon>
        <taxon>Dendrobium</taxon>
    </lineage>
</organism>
<keyword evidence="6" id="KW-1185">Reference proteome</keyword>
<protein>
    <recommendedName>
        <fullName evidence="3 4">U-box domain-containing protein</fullName>
        <ecNumber evidence="3">2.3.2.27</ecNumber>
    </recommendedName>
    <alternativeName>
        <fullName evidence="3">RING-type E3 ubiquitin transferase PUB</fullName>
    </alternativeName>
</protein>
<dbReference type="AlphaFoldDB" id="A0A2I0WZZ7"/>
<dbReference type="EMBL" id="KZ502271">
    <property type="protein sequence ID" value="PKU81238.1"/>
    <property type="molecule type" value="Genomic_DNA"/>
</dbReference>
<gene>
    <name evidence="5" type="primary">PUB21</name>
    <name evidence="5" type="ORF">MA16_Dca015267</name>
</gene>
<dbReference type="PROSITE" id="PS51698">
    <property type="entry name" value="U_BOX"/>
    <property type="match status" value="1"/>
</dbReference>
<dbReference type="PANTHER" id="PTHR22849">
    <property type="entry name" value="WDSAM1 PROTEIN"/>
    <property type="match status" value="1"/>
</dbReference>
<dbReference type="InterPro" id="IPR013083">
    <property type="entry name" value="Znf_RING/FYVE/PHD"/>
</dbReference>
<reference evidence="5 6" key="1">
    <citation type="journal article" date="2016" name="Sci. Rep.">
        <title>The Dendrobium catenatum Lindl. genome sequence provides insights into polysaccharide synthase, floral development and adaptive evolution.</title>
        <authorList>
            <person name="Zhang G.Q."/>
            <person name="Xu Q."/>
            <person name="Bian C."/>
            <person name="Tsai W.C."/>
            <person name="Yeh C.M."/>
            <person name="Liu K.W."/>
            <person name="Yoshida K."/>
            <person name="Zhang L.S."/>
            <person name="Chang S.B."/>
            <person name="Chen F."/>
            <person name="Shi Y."/>
            <person name="Su Y.Y."/>
            <person name="Zhang Y.Q."/>
            <person name="Chen L.J."/>
            <person name="Yin Y."/>
            <person name="Lin M."/>
            <person name="Huang H."/>
            <person name="Deng H."/>
            <person name="Wang Z.W."/>
            <person name="Zhu S.L."/>
            <person name="Zhao X."/>
            <person name="Deng C."/>
            <person name="Niu S.C."/>
            <person name="Huang J."/>
            <person name="Wang M."/>
            <person name="Liu G.H."/>
            <person name="Yang H.J."/>
            <person name="Xiao X.J."/>
            <person name="Hsiao Y.Y."/>
            <person name="Wu W.L."/>
            <person name="Chen Y.Y."/>
            <person name="Mitsuda N."/>
            <person name="Ohme-Takagi M."/>
            <person name="Luo Y.B."/>
            <person name="Van de Peer Y."/>
            <person name="Liu Z.J."/>
        </authorList>
    </citation>
    <scope>NUCLEOTIDE SEQUENCE [LARGE SCALE GENOMIC DNA]</scope>
    <source>
        <tissue evidence="5">The whole plant</tissue>
    </source>
</reference>
<evidence type="ECO:0000259" key="4">
    <source>
        <dbReference type="PROSITE" id="PS51698"/>
    </source>
</evidence>
<dbReference type="InterPro" id="IPR045185">
    <property type="entry name" value="PUB22/23/24-like"/>
</dbReference>
<dbReference type="Pfam" id="PF04564">
    <property type="entry name" value="U-box"/>
    <property type="match status" value="1"/>
</dbReference>
<dbReference type="GO" id="GO:0061630">
    <property type="term" value="F:ubiquitin protein ligase activity"/>
    <property type="evidence" value="ECO:0007669"/>
    <property type="project" value="UniProtKB-UniRule"/>
</dbReference>
<evidence type="ECO:0000256" key="2">
    <source>
        <dbReference type="ARBA" id="ARBA00022679"/>
    </source>
</evidence>
<dbReference type="UniPathway" id="UPA00143"/>
<feature type="domain" description="U-box" evidence="4">
    <location>
        <begin position="26"/>
        <end position="102"/>
    </location>
</feature>
<comment type="catalytic activity">
    <reaction evidence="3">
        <text>S-ubiquitinyl-[E2 ubiquitin-conjugating enzyme]-L-cysteine + [acceptor protein]-L-lysine = [E2 ubiquitin-conjugating enzyme]-L-cysteine + N(6)-ubiquitinyl-[acceptor protein]-L-lysine.</text>
        <dbReference type="EC" id="2.3.2.27"/>
    </reaction>
</comment>
<dbReference type="GO" id="GO:0016567">
    <property type="term" value="P:protein ubiquitination"/>
    <property type="evidence" value="ECO:0007669"/>
    <property type="project" value="UniProtKB-UniRule"/>
</dbReference>
<name>A0A2I0WZZ7_9ASPA</name>
<proteinExistence type="predicted"/>
<comment type="pathway">
    <text evidence="1 3">Protein modification; protein ubiquitination.</text>
</comment>
<dbReference type="EC" id="2.3.2.27" evidence="3"/>
<dbReference type="InterPro" id="IPR003613">
    <property type="entry name" value="Ubox_domain"/>
</dbReference>
<sequence>MALRSFKATTMFPFRRRPKHSLSSLSIPSHFICPISLDLMQDPVTLPSGITYDRRTIELWLSSGHRTCPVTLLSAEFDDQLLIPQPLHPAHDPRLVCCQLLPWRRAHPYAKDPYHVPPGLRHACGDFRCLPERRPPPLRRTNSIAEEKR</sequence>
<evidence type="ECO:0000313" key="6">
    <source>
        <dbReference type="Proteomes" id="UP000233837"/>
    </source>
</evidence>
<dbReference type="InterPro" id="IPR045210">
    <property type="entry name" value="RING-Ubox_PUB"/>
</dbReference>
<accession>A0A2I0WZZ7</accession>
<reference evidence="5 6" key="2">
    <citation type="journal article" date="2017" name="Nature">
        <title>The Apostasia genome and the evolution of orchids.</title>
        <authorList>
            <person name="Zhang G.Q."/>
            <person name="Liu K.W."/>
            <person name="Li Z."/>
            <person name="Lohaus R."/>
            <person name="Hsiao Y.Y."/>
            <person name="Niu S.C."/>
            <person name="Wang J.Y."/>
            <person name="Lin Y.C."/>
            <person name="Xu Q."/>
            <person name="Chen L.J."/>
            <person name="Yoshida K."/>
            <person name="Fujiwara S."/>
            <person name="Wang Z.W."/>
            <person name="Zhang Y.Q."/>
            <person name="Mitsuda N."/>
            <person name="Wang M."/>
            <person name="Liu G.H."/>
            <person name="Pecoraro L."/>
            <person name="Huang H.X."/>
            <person name="Xiao X.J."/>
            <person name="Lin M."/>
            <person name="Wu X.Y."/>
            <person name="Wu W.L."/>
            <person name="Chen Y.Y."/>
            <person name="Chang S.B."/>
            <person name="Sakamoto S."/>
            <person name="Ohme-Takagi M."/>
            <person name="Yagi M."/>
            <person name="Zeng S.J."/>
            <person name="Shen C.Y."/>
            <person name="Yeh C.M."/>
            <person name="Luo Y.B."/>
            <person name="Tsai W.C."/>
            <person name="Van de Peer Y."/>
            <person name="Liu Z.J."/>
        </authorList>
    </citation>
    <scope>NUCLEOTIDE SEQUENCE [LARGE SCALE GENOMIC DNA]</scope>
    <source>
        <tissue evidence="5">The whole plant</tissue>
    </source>
</reference>
<dbReference type="CDD" id="cd16664">
    <property type="entry name" value="RING-Ubox_PUB"/>
    <property type="match status" value="1"/>
</dbReference>
<comment type="function">
    <text evidence="3">Functions as an E3 ubiquitin ligase.</text>
</comment>
<dbReference type="SUPFAM" id="SSF57850">
    <property type="entry name" value="RING/U-box"/>
    <property type="match status" value="1"/>
</dbReference>
<evidence type="ECO:0000313" key="5">
    <source>
        <dbReference type="EMBL" id="PKU81238.1"/>
    </source>
</evidence>
<dbReference type="PANTHER" id="PTHR22849:SF164">
    <property type="entry name" value="U-BOX DOMAIN-CONTAINING PROTEIN"/>
    <property type="match status" value="1"/>
</dbReference>
<dbReference type="Proteomes" id="UP000233837">
    <property type="component" value="Unassembled WGS sequence"/>
</dbReference>
<dbReference type="SMART" id="SM00504">
    <property type="entry name" value="Ubox"/>
    <property type="match status" value="1"/>
</dbReference>
<evidence type="ECO:0000256" key="1">
    <source>
        <dbReference type="ARBA" id="ARBA00004906"/>
    </source>
</evidence>
<keyword evidence="3" id="KW-0833">Ubl conjugation pathway</keyword>
<dbReference type="Gene3D" id="3.30.40.10">
    <property type="entry name" value="Zinc/RING finger domain, C3HC4 (zinc finger)"/>
    <property type="match status" value="1"/>
</dbReference>